<name>A0A9N9JRA0_9GLOM</name>
<accession>A0A9N9JRA0</accession>
<reference evidence="1" key="1">
    <citation type="submission" date="2021-06" db="EMBL/GenBank/DDBJ databases">
        <authorList>
            <person name="Kallberg Y."/>
            <person name="Tangrot J."/>
            <person name="Rosling A."/>
        </authorList>
    </citation>
    <scope>NUCLEOTIDE SEQUENCE</scope>
    <source>
        <strain evidence="1">IN212</strain>
    </source>
</reference>
<keyword evidence="2" id="KW-1185">Reference proteome</keyword>
<dbReference type="AlphaFoldDB" id="A0A9N9JRA0"/>
<organism evidence="1 2">
    <name type="scientific">Racocetra fulgida</name>
    <dbReference type="NCBI Taxonomy" id="60492"/>
    <lineage>
        <taxon>Eukaryota</taxon>
        <taxon>Fungi</taxon>
        <taxon>Fungi incertae sedis</taxon>
        <taxon>Mucoromycota</taxon>
        <taxon>Glomeromycotina</taxon>
        <taxon>Glomeromycetes</taxon>
        <taxon>Diversisporales</taxon>
        <taxon>Gigasporaceae</taxon>
        <taxon>Racocetra</taxon>
    </lineage>
</organism>
<sequence>MELICYASEIEILGPLFEGYLPKLYNLPVTFPFPLPIVEDEDVIQPLPPPIVEDSNNPSYFTKNNSKKTHPIQLIRDWSVELDKINHKVESNRNEFPRNFKDYFQT</sequence>
<protein>
    <submittedName>
        <fullName evidence="1">12075_t:CDS:1</fullName>
    </submittedName>
</protein>
<comment type="caution">
    <text evidence="1">The sequence shown here is derived from an EMBL/GenBank/DDBJ whole genome shotgun (WGS) entry which is preliminary data.</text>
</comment>
<dbReference type="Proteomes" id="UP000789396">
    <property type="component" value="Unassembled WGS sequence"/>
</dbReference>
<proteinExistence type="predicted"/>
<gene>
    <name evidence="1" type="ORF">RFULGI_LOCUS16844</name>
</gene>
<dbReference type="EMBL" id="CAJVPZ010062405">
    <property type="protein sequence ID" value="CAG8792108.1"/>
    <property type="molecule type" value="Genomic_DNA"/>
</dbReference>
<evidence type="ECO:0000313" key="1">
    <source>
        <dbReference type="EMBL" id="CAG8792108.1"/>
    </source>
</evidence>
<evidence type="ECO:0000313" key="2">
    <source>
        <dbReference type="Proteomes" id="UP000789396"/>
    </source>
</evidence>
<feature type="non-terminal residue" evidence="1">
    <location>
        <position position="106"/>
    </location>
</feature>